<feature type="chain" id="PRO_5046434334" evidence="1">
    <location>
        <begin position="26"/>
        <end position="69"/>
    </location>
</feature>
<dbReference type="EMBL" id="JAZHBO010000002">
    <property type="protein sequence ID" value="MEF2155685.1"/>
    <property type="molecule type" value="Genomic_DNA"/>
</dbReference>
<keyword evidence="1" id="KW-0732">Signal</keyword>
<accession>A0ABU7UZ44</accession>
<gene>
    <name evidence="2" type="ORF">V3390_05480</name>
</gene>
<feature type="signal peptide" evidence="1">
    <location>
        <begin position="1"/>
        <end position="25"/>
    </location>
</feature>
<proteinExistence type="predicted"/>
<protein>
    <submittedName>
        <fullName evidence="2">Uncharacterized protein</fullName>
    </submittedName>
</protein>
<comment type="caution">
    <text evidence="2">The sequence shown here is derived from an EMBL/GenBank/DDBJ whole genome shotgun (WGS) entry which is preliminary data.</text>
</comment>
<evidence type="ECO:0000313" key="2">
    <source>
        <dbReference type="EMBL" id="MEF2155685.1"/>
    </source>
</evidence>
<evidence type="ECO:0000256" key="1">
    <source>
        <dbReference type="SAM" id="SignalP"/>
    </source>
</evidence>
<evidence type="ECO:0000313" key="3">
    <source>
        <dbReference type="Proteomes" id="UP001356170"/>
    </source>
</evidence>
<dbReference type="RefSeq" id="WP_331703703.1">
    <property type="nucleotide sequence ID" value="NZ_JAZHBO010000002.1"/>
</dbReference>
<reference evidence="2 3" key="1">
    <citation type="submission" date="2024-01" db="EMBL/GenBank/DDBJ databases">
        <title>Novel species of the genus Luteimonas isolated from rivers.</title>
        <authorList>
            <person name="Lu H."/>
        </authorList>
    </citation>
    <scope>NUCLEOTIDE SEQUENCE [LARGE SCALE GENOMIC DNA]</scope>
    <source>
        <strain evidence="2 3">FXH3W</strain>
    </source>
</reference>
<name>A0ABU7UZ44_9GAMM</name>
<dbReference type="Proteomes" id="UP001356170">
    <property type="component" value="Unassembled WGS sequence"/>
</dbReference>
<organism evidence="2 3">
    <name type="scientific">Aquilutibacter rugosus</name>
    <dbReference type="NCBI Taxonomy" id="3115820"/>
    <lineage>
        <taxon>Bacteria</taxon>
        <taxon>Pseudomonadati</taxon>
        <taxon>Pseudomonadota</taxon>
        <taxon>Gammaproteobacteria</taxon>
        <taxon>Lysobacterales</taxon>
        <taxon>Lysobacteraceae</taxon>
        <taxon>Aquilutibacter</taxon>
    </lineage>
</organism>
<keyword evidence="3" id="KW-1185">Reference proteome</keyword>
<sequence length="69" mass="7300">MKSLKLLISVLVLSGLLVVPTVALASGTVYVYDDRSGQWFSCTGVYNDAGDLVGVKECIALDSEPPIDP</sequence>